<dbReference type="Proteomes" id="UP000805193">
    <property type="component" value="Unassembled WGS sequence"/>
</dbReference>
<evidence type="ECO:0000313" key="2">
    <source>
        <dbReference type="Proteomes" id="UP000805193"/>
    </source>
</evidence>
<gene>
    <name evidence="1" type="ORF">HPB47_008421</name>
</gene>
<dbReference type="EMBL" id="JABSTQ010011178">
    <property type="protein sequence ID" value="KAG0414477.1"/>
    <property type="molecule type" value="Genomic_DNA"/>
</dbReference>
<evidence type="ECO:0000313" key="1">
    <source>
        <dbReference type="EMBL" id="KAG0414477.1"/>
    </source>
</evidence>
<organism evidence="1 2">
    <name type="scientific">Ixodes persulcatus</name>
    <name type="common">Taiga tick</name>
    <dbReference type="NCBI Taxonomy" id="34615"/>
    <lineage>
        <taxon>Eukaryota</taxon>
        <taxon>Metazoa</taxon>
        <taxon>Ecdysozoa</taxon>
        <taxon>Arthropoda</taxon>
        <taxon>Chelicerata</taxon>
        <taxon>Arachnida</taxon>
        <taxon>Acari</taxon>
        <taxon>Parasitiformes</taxon>
        <taxon>Ixodida</taxon>
        <taxon>Ixodoidea</taxon>
        <taxon>Ixodidae</taxon>
        <taxon>Ixodinae</taxon>
        <taxon>Ixodes</taxon>
    </lineage>
</organism>
<accession>A0AC60P5A1</accession>
<proteinExistence type="predicted"/>
<protein>
    <submittedName>
        <fullName evidence="1">Uncharacterized protein</fullName>
    </submittedName>
</protein>
<sequence length="693" mass="75596">MDSNLVLGLHQGMGCSSMDGSDVRGLHPSSATSHMGMSCSSMSPGDVRGMHQTNQHANPTTALGIGCSPMGSSDIRTLHPAIDSDRGMGGSNLVGTDIRSMRSSMDCDRGLGGNSLSTSGGMHSSMEHNKAPVLSSTGSAGGGSSGSNLGNPSPSGEKLGNTGTGATTATNSPDNASNNASKGTEEEEQSSNTTQSPANKKAKEVTTVPLVPPRESKRPNMKKRMDLSLADKVKIVYSLKEPGAKHGAVAKLYGVARSTVCKISQKSEEILLQFETDSNHDRKRRREGKERQVGEELYAWFQNQVTQGSRLSGNDIKEKARLLAAQKGHHFEPSDGWLSRWKQRHGLSNPRKESSSHNQSSHASGAVAQAPPHWVSSAELVALLKQYSADNVFAAAETALYYSAYPADRCQQELVKDKKATERITLLICANLTGTEKRPLLLVGDSGASRSFPDDPSRLPLICKFAQKARMNAAIFTEWLSFWDWQLGLHQRSVLLLVENTPAHTSSAHLENVRLYFHPQPILKGVARNLKAHYRSRLYGRISASLSVQRNTRAADLIRKTTVLDALYLVRESWDSVKGDTVSGVFAQVGLPLCGTPLPRGGAGVTGMQDVSVPSGLTYDEFCRFVNLDDFLEGVVDRTTETHEDEYEVTDQEALKAIDFLRTMAMREGRDEWYRSSREMEDFWLQRMAAKKK</sequence>
<comment type="caution">
    <text evidence="1">The sequence shown here is derived from an EMBL/GenBank/DDBJ whole genome shotgun (WGS) entry which is preliminary data.</text>
</comment>
<reference evidence="1 2" key="1">
    <citation type="journal article" date="2020" name="Cell">
        <title>Large-Scale Comparative Analyses of Tick Genomes Elucidate Their Genetic Diversity and Vector Capacities.</title>
        <authorList>
            <consortium name="Tick Genome and Microbiome Consortium (TIGMIC)"/>
            <person name="Jia N."/>
            <person name="Wang J."/>
            <person name="Shi W."/>
            <person name="Du L."/>
            <person name="Sun Y."/>
            <person name="Zhan W."/>
            <person name="Jiang J.F."/>
            <person name="Wang Q."/>
            <person name="Zhang B."/>
            <person name="Ji P."/>
            <person name="Bell-Sakyi L."/>
            <person name="Cui X.M."/>
            <person name="Yuan T.T."/>
            <person name="Jiang B.G."/>
            <person name="Yang W.F."/>
            <person name="Lam T.T."/>
            <person name="Chang Q.C."/>
            <person name="Ding S.J."/>
            <person name="Wang X.J."/>
            <person name="Zhu J.G."/>
            <person name="Ruan X.D."/>
            <person name="Zhao L."/>
            <person name="Wei J.T."/>
            <person name="Ye R.Z."/>
            <person name="Que T.C."/>
            <person name="Du C.H."/>
            <person name="Zhou Y.H."/>
            <person name="Cheng J.X."/>
            <person name="Dai P.F."/>
            <person name="Guo W.B."/>
            <person name="Han X.H."/>
            <person name="Huang E.J."/>
            <person name="Li L.F."/>
            <person name="Wei W."/>
            <person name="Gao Y.C."/>
            <person name="Liu J.Z."/>
            <person name="Shao H.Z."/>
            <person name="Wang X."/>
            <person name="Wang C.C."/>
            <person name="Yang T.C."/>
            <person name="Huo Q.B."/>
            <person name="Li W."/>
            <person name="Chen H.Y."/>
            <person name="Chen S.E."/>
            <person name="Zhou L.G."/>
            <person name="Ni X.B."/>
            <person name="Tian J.H."/>
            <person name="Sheng Y."/>
            <person name="Liu T."/>
            <person name="Pan Y.S."/>
            <person name="Xia L.Y."/>
            <person name="Li J."/>
            <person name="Zhao F."/>
            <person name="Cao W.C."/>
        </authorList>
    </citation>
    <scope>NUCLEOTIDE SEQUENCE [LARGE SCALE GENOMIC DNA]</scope>
    <source>
        <strain evidence="1">Iper-2018</strain>
    </source>
</reference>
<keyword evidence="2" id="KW-1185">Reference proteome</keyword>
<name>A0AC60P5A1_IXOPE</name>